<protein>
    <submittedName>
        <fullName evidence="2">Uncharacterized protein</fullName>
    </submittedName>
</protein>
<sequence>MAAAKPATISASTQNRILIWRSEVASALDDAASSAASSAGLNCSLSDTQSSAGTSYLQSQGAGVVGRGRRIWRRIARRLSGGRFGAMGHGEMDREPALRTAMYRAPPPPPPPPPPVDARGAMADHGRVVGLREDSSSDDNGAPGRGLKASQERLERAARLLDQHHHASPV</sequence>
<reference evidence="2" key="1">
    <citation type="submission" date="2020-03" db="EMBL/GenBank/DDBJ databases">
        <title>A mixture of massive structural variations and highly conserved coding sequences in Ustilaginoidea virens genome.</title>
        <authorList>
            <person name="Zhang K."/>
            <person name="Zhao Z."/>
            <person name="Zhang Z."/>
            <person name="Li Y."/>
            <person name="Hsiang T."/>
            <person name="Sun W."/>
        </authorList>
    </citation>
    <scope>NUCLEOTIDE SEQUENCE</scope>
    <source>
        <strain evidence="2">UV-8b</strain>
    </source>
</reference>
<feature type="compositionally biased region" description="Basic and acidic residues" evidence="1">
    <location>
        <begin position="150"/>
        <end position="170"/>
    </location>
</feature>
<dbReference type="EMBL" id="CP072754">
    <property type="protein sequence ID" value="QUC18722.1"/>
    <property type="molecule type" value="Genomic_DNA"/>
</dbReference>
<accession>A0A8E5MGC3</accession>
<dbReference type="GeneID" id="66063741"/>
<name>A0A8E5MGC3_USTVR</name>
<keyword evidence="3" id="KW-1185">Reference proteome</keyword>
<evidence type="ECO:0000256" key="1">
    <source>
        <dbReference type="SAM" id="MobiDB-lite"/>
    </source>
</evidence>
<feature type="region of interest" description="Disordered" evidence="1">
    <location>
        <begin position="101"/>
        <end position="170"/>
    </location>
</feature>
<evidence type="ECO:0000313" key="3">
    <source>
        <dbReference type="Proteomes" id="UP000027002"/>
    </source>
</evidence>
<dbReference type="AlphaFoldDB" id="A0A8E5MGC3"/>
<evidence type="ECO:0000313" key="2">
    <source>
        <dbReference type="EMBL" id="QUC18722.1"/>
    </source>
</evidence>
<proteinExistence type="predicted"/>
<feature type="compositionally biased region" description="Basic and acidic residues" evidence="1">
    <location>
        <begin position="122"/>
        <end position="135"/>
    </location>
</feature>
<dbReference type="KEGG" id="uvi:66063741"/>
<dbReference type="Proteomes" id="UP000027002">
    <property type="component" value="Chromosome 2"/>
</dbReference>
<feature type="compositionally biased region" description="Pro residues" evidence="1">
    <location>
        <begin position="105"/>
        <end position="116"/>
    </location>
</feature>
<gene>
    <name evidence="2" type="ORF">UV8b_02963</name>
</gene>
<dbReference type="RefSeq" id="XP_042996395.1">
    <property type="nucleotide sequence ID" value="XM_043140461.1"/>
</dbReference>
<dbReference type="OrthoDB" id="4897217at2759"/>
<organism evidence="2 3">
    <name type="scientific">Ustilaginoidea virens</name>
    <name type="common">Rice false smut fungus</name>
    <name type="synonym">Villosiclava virens</name>
    <dbReference type="NCBI Taxonomy" id="1159556"/>
    <lineage>
        <taxon>Eukaryota</taxon>
        <taxon>Fungi</taxon>
        <taxon>Dikarya</taxon>
        <taxon>Ascomycota</taxon>
        <taxon>Pezizomycotina</taxon>
        <taxon>Sordariomycetes</taxon>
        <taxon>Hypocreomycetidae</taxon>
        <taxon>Hypocreales</taxon>
        <taxon>Clavicipitaceae</taxon>
        <taxon>Ustilaginoidea</taxon>
    </lineage>
</organism>